<dbReference type="GO" id="GO:0016020">
    <property type="term" value="C:membrane"/>
    <property type="evidence" value="ECO:0007669"/>
    <property type="project" value="TreeGrafter"/>
</dbReference>
<evidence type="ECO:0000313" key="2">
    <source>
        <dbReference type="EMBL" id="TCS36317.1"/>
    </source>
</evidence>
<dbReference type="Gene3D" id="3.40.50.1820">
    <property type="entry name" value="alpha/beta hydrolase"/>
    <property type="match status" value="1"/>
</dbReference>
<dbReference type="AlphaFoldDB" id="A0A4R3HT43"/>
<dbReference type="OrthoDB" id="9780765at2"/>
<dbReference type="InterPro" id="IPR050266">
    <property type="entry name" value="AB_hydrolase_sf"/>
</dbReference>
<dbReference type="EMBL" id="SLZQ01000007">
    <property type="protein sequence ID" value="TCS36317.1"/>
    <property type="molecule type" value="Genomic_DNA"/>
</dbReference>
<comment type="caution">
    <text evidence="2">The sequence shown here is derived from an EMBL/GenBank/DDBJ whole genome shotgun (WGS) entry which is preliminary data.</text>
</comment>
<protein>
    <submittedName>
        <fullName evidence="2">Pimeloyl-ACP methyl ester carboxylesterase</fullName>
    </submittedName>
</protein>
<feature type="domain" description="AB hydrolase-1" evidence="1">
    <location>
        <begin position="31"/>
        <end position="268"/>
    </location>
</feature>
<dbReference type="InterPro" id="IPR029058">
    <property type="entry name" value="AB_hydrolase_fold"/>
</dbReference>
<organism evidence="2 3">
    <name type="scientific">Paucimonas lemoignei</name>
    <name type="common">Pseudomonas lemoignei</name>
    <dbReference type="NCBI Taxonomy" id="29443"/>
    <lineage>
        <taxon>Bacteria</taxon>
        <taxon>Pseudomonadati</taxon>
        <taxon>Pseudomonadota</taxon>
        <taxon>Betaproteobacteria</taxon>
        <taxon>Burkholderiales</taxon>
        <taxon>Burkholderiaceae</taxon>
        <taxon>Paucimonas</taxon>
    </lineage>
</organism>
<dbReference type="SUPFAM" id="SSF53474">
    <property type="entry name" value="alpha/beta-Hydrolases"/>
    <property type="match status" value="1"/>
</dbReference>
<evidence type="ECO:0000259" key="1">
    <source>
        <dbReference type="Pfam" id="PF00561"/>
    </source>
</evidence>
<gene>
    <name evidence="2" type="ORF">EDC30_107134</name>
</gene>
<dbReference type="Pfam" id="PF00561">
    <property type="entry name" value="Abhydrolase_1"/>
    <property type="match status" value="1"/>
</dbReference>
<dbReference type="RefSeq" id="WP_132259143.1">
    <property type="nucleotide sequence ID" value="NZ_SLZQ01000007.1"/>
</dbReference>
<dbReference type="InterPro" id="IPR000073">
    <property type="entry name" value="AB_hydrolase_1"/>
</dbReference>
<evidence type="ECO:0000313" key="3">
    <source>
        <dbReference type="Proteomes" id="UP000295382"/>
    </source>
</evidence>
<dbReference type="Proteomes" id="UP000295382">
    <property type="component" value="Unassembled WGS sequence"/>
</dbReference>
<sequence length="282" mass="32609">MLGEVKPTIQGAVHVQGLDIHYEYFGKRERPVMVILNGVAMETLSWYWQIPNVLPIMDVLLWDFRGQGQSTSDDAPYSVEESADHLLAILDELDLQKDQVNLLGVSTGSIVVAEFLRRHRHRVNRAVLSGVLLERAMTFKLDSDFGVRLLRENRADLWAESLYTKILSDRYLEEFAEAIPVMQGALIKRYHDRRHALARIIEAQSNYLWNIARYRMQLEEVDTPIMILAGTEDKLIPTFYQKRVAAMFLRAEFKQYAHIAHIPFIENPAKAFGDSMRFFLNK</sequence>
<name>A0A4R3HT43_PAULE</name>
<reference evidence="2 3" key="1">
    <citation type="submission" date="2019-03" db="EMBL/GenBank/DDBJ databases">
        <title>Genomic Encyclopedia of Type Strains, Phase IV (KMG-IV): sequencing the most valuable type-strain genomes for metagenomic binning, comparative biology and taxonomic classification.</title>
        <authorList>
            <person name="Goeker M."/>
        </authorList>
    </citation>
    <scope>NUCLEOTIDE SEQUENCE [LARGE SCALE GENOMIC DNA]</scope>
    <source>
        <strain evidence="2 3">DSM 7445</strain>
    </source>
</reference>
<proteinExistence type="predicted"/>
<dbReference type="PANTHER" id="PTHR43798:SF33">
    <property type="entry name" value="HYDROLASE, PUTATIVE (AFU_ORTHOLOGUE AFUA_2G14860)-RELATED"/>
    <property type="match status" value="1"/>
</dbReference>
<keyword evidence="3" id="KW-1185">Reference proteome</keyword>
<accession>A0A4R3HT43</accession>
<dbReference type="PANTHER" id="PTHR43798">
    <property type="entry name" value="MONOACYLGLYCEROL LIPASE"/>
    <property type="match status" value="1"/>
</dbReference>